<dbReference type="eggNOG" id="COG3980">
    <property type="taxonomic scope" value="Bacteria"/>
</dbReference>
<sequence>MVRSAALAQGFLRLGVPVGLVGNPGAVEFFSHQGLLGGPGSFFSIEDPFGGGFEDALSFLRSSTPLLCVVDSYQAGEALLDELGSVSPVVVIDDLRSYSVELHCRGVINYSLGADGLGYSSDRCGLMLGPGYALLREPFWGLKSACGARYLVVAGAADPLGVTPQLVRWWNGLGLPAVDVVIGPMADMSTRREAEEAARGAPSVRLLFSPVDLPSRIAGSRGVICTSSVTAYEALGLRKPVVVFQVADNQLATGEAIGRMGLGINLGPWGSWGSEDLRRALDAMFVPPADVVNPRGALRAATELLETFRLNPCHGI</sequence>
<gene>
    <name evidence="1" type="ORF">TheveDRAFT_1153</name>
</gene>
<dbReference type="Proteomes" id="UP000005730">
    <property type="component" value="Chromosome"/>
</dbReference>
<organism evidence="1 2">
    <name type="scientific">Thermanaerovibrio velox DSM 12556</name>
    <dbReference type="NCBI Taxonomy" id="926567"/>
    <lineage>
        <taxon>Bacteria</taxon>
        <taxon>Thermotogati</taxon>
        <taxon>Synergistota</taxon>
        <taxon>Synergistia</taxon>
        <taxon>Synergistales</taxon>
        <taxon>Synergistaceae</taxon>
        <taxon>Thermanaerovibrio</taxon>
    </lineage>
</organism>
<dbReference type="SUPFAM" id="SSF53756">
    <property type="entry name" value="UDP-Glycosyltransferase/glycogen phosphorylase"/>
    <property type="match status" value="1"/>
</dbReference>
<accession>H0USI8</accession>
<evidence type="ECO:0000313" key="2">
    <source>
        <dbReference type="Proteomes" id="UP000005730"/>
    </source>
</evidence>
<dbReference type="Gene3D" id="3.40.50.11190">
    <property type="match status" value="1"/>
</dbReference>
<dbReference type="Gene3D" id="3.40.50.2000">
    <property type="entry name" value="Glycogen Phosphorylase B"/>
    <property type="match status" value="1"/>
</dbReference>
<dbReference type="HOGENOM" id="CLU_863137_0_0_0"/>
<dbReference type="EMBL" id="CM001377">
    <property type="protein sequence ID" value="EHM10277.1"/>
    <property type="molecule type" value="Genomic_DNA"/>
</dbReference>
<evidence type="ECO:0008006" key="3">
    <source>
        <dbReference type="Google" id="ProtNLM"/>
    </source>
</evidence>
<keyword evidence="2" id="KW-1185">Reference proteome</keyword>
<proteinExistence type="predicted"/>
<reference evidence="1 2" key="1">
    <citation type="submission" date="2011-10" db="EMBL/GenBank/DDBJ databases">
        <title>The Noncontiguous Finished genome of Thermanaerovibrio velox DSM 12556.</title>
        <authorList>
            <consortium name="US DOE Joint Genome Institute (JGI-PGF)"/>
            <person name="Lucas S."/>
            <person name="Copeland A."/>
            <person name="Lapidus A."/>
            <person name="Glavina del Rio T."/>
            <person name="Dalin E."/>
            <person name="Tice H."/>
            <person name="Bruce D."/>
            <person name="Goodwin L."/>
            <person name="Pitluck S."/>
            <person name="Peters L."/>
            <person name="Mikhailova N."/>
            <person name="Teshima H."/>
            <person name="Kyrpides N."/>
            <person name="Mavromatis K."/>
            <person name="Ivanova N."/>
            <person name="Markowitz V."/>
            <person name="Cheng J.-F."/>
            <person name="Hugenholtz P."/>
            <person name="Woyke T."/>
            <person name="Wu D."/>
            <person name="Spring S."/>
            <person name="Brambilla E.-M."/>
            <person name="Klenk H.-P."/>
            <person name="Eisen J.A."/>
        </authorList>
    </citation>
    <scope>NUCLEOTIDE SEQUENCE [LARGE SCALE GENOMIC DNA]</scope>
    <source>
        <strain evidence="1 2">DSM 12556</strain>
    </source>
</reference>
<dbReference type="AlphaFoldDB" id="H0USI8"/>
<evidence type="ECO:0000313" key="1">
    <source>
        <dbReference type="EMBL" id="EHM10277.1"/>
    </source>
</evidence>
<dbReference type="STRING" id="926567.TheveDRAFT_1153"/>
<name>H0USI8_9BACT</name>
<protein>
    <recommendedName>
        <fullName evidence="3">Pseudaminic acid biosynthesis-associated protein PseG</fullName>
    </recommendedName>
</protein>